<proteinExistence type="predicted"/>
<evidence type="ECO:0000256" key="1">
    <source>
        <dbReference type="SAM" id="Phobius"/>
    </source>
</evidence>
<evidence type="ECO:0000313" key="2">
    <source>
        <dbReference type="EMBL" id="QHT75151.1"/>
    </source>
</evidence>
<keyword evidence="1" id="KW-1133">Transmembrane helix</keyword>
<keyword evidence="1" id="KW-0472">Membrane</keyword>
<feature type="transmembrane region" description="Helical" evidence="1">
    <location>
        <begin position="25"/>
        <end position="49"/>
    </location>
</feature>
<reference evidence="2" key="1">
    <citation type="journal article" date="2020" name="Nature">
        <title>Giant virus diversity and host interactions through global metagenomics.</title>
        <authorList>
            <person name="Schulz F."/>
            <person name="Roux S."/>
            <person name="Paez-Espino D."/>
            <person name="Jungbluth S."/>
            <person name="Walsh D.A."/>
            <person name="Denef V.J."/>
            <person name="McMahon K.D."/>
            <person name="Konstantinidis K.T."/>
            <person name="Eloe-Fadrosh E.A."/>
            <person name="Kyrpides N.C."/>
            <person name="Woyke T."/>
        </authorList>
    </citation>
    <scope>NUCLEOTIDE SEQUENCE</scope>
    <source>
        <strain evidence="2">GVMAG-M-3300023179-63</strain>
    </source>
</reference>
<accession>A0A6C0H3M5</accession>
<organism evidence="2">
    <name type="scientific">viral metagenome</name>
    <dbReference type="NCBI Taxonomy" id="1070528"/>
    <lineage>
        <taxon>unclassified sequences</taxon>
        <taxon>metagenomes</taxon>
        <taxon>organismal metagenomes</taxon>
    </lineage>
</organism>
<sequence length="65" mass="7113">MNISENQHLFSSISVEQQITASIDLFYIGTFIGLASGFLCACVIAHANYIKKKRALPSLPIEVSI</sequence>
<dbReference type="EMBL" id="MN739863">
    <property type="protein sequence ID" value="QHT75151.1"/>
    <property type="molecule type" value="Genomic_DNA"/>
</dbReference>
<dbReference type="AlphaFoldDB" id="A0A6C0H3M5"/>
<name>A0A6C0H3M5_9ZZZZ</name>
<protein>
    <submittedName>
        <fullName evidence="2">Uncharacterized protein</fullName>
    </submittedName>
</protein>
<keyword evidence="1" id="KW-0812">Transmembrane</keyword>